<proteinExistence type="predicted"/>
<evidence type="ECO:0000313" key="3">
    <source>
        <dbReference type="EMBL" id="THH32087.1"/>
    </source>
</evidence>
<dbReference type="OrthoDB" id="185373at2759"/>
<dbReference type="Proteomes" id="UP000308730">
    <property type="component" value="Unassembled WGS sequence"/>
</dbReference>
<dbReference type="EMBL" id="SGPM01000030">
    <property type="protein sequence ID" value="THH32087.1"/>
    <property type="molecule type" value="Genomic_DNA"/>
</dbReference>
<dbReference type="AlphaFoldDB" id="A0A4S4N255"/>
<organism evidence="3 4">
    <name type="scientific">Antrodiella citrinella</name>
    <dbReference type="NCBI Taxonomy" id="2447956"/>
    <lineage>
        <taxon>Eukaryota</taxon>
        <taxon>Fungi</taxon>
        <taxon>Dikarya</taxon>
        <taxon>Basidiomycota</taxon>
        <taxon>Agaricomycotina</taxon>
        <taxon>Agaricomycetes</taxon>
        <taxon>Polyporales</taxon>
        <taxon>Steccherinaceae</taxon>
        <taxon>Antrodiella</taxon>
    </lineage>
</organism>
<sequence>MIAIRNQPYPQFGLDLNVFEDKLEEYDINEGVYPEVAAARKPCRVLARLVVRGEYQDADRVYSELTKLGITIEPRFLYERMAQHALRAPSLRSPATNGQRLADFLKWWSLIPPASHPKARGMSFPNISRAIFSSSAIPDIPLAIHFTLVGAAKGYGSFLAGQAVSFLARYAPPSVTLTFLGQLREADAQYFRSVVYGGTRDVSLRRYGAMYGLAIRVHCIAGRVNAAVDVFQDAMAHGISITRFTREFLLDYLKSSGNADRLESVVDVLKDKVTRLSPQSATVRSAAARFATPRSATPRSATKRPTTTNIVGDRLVTVPSAPIHPVTLALAPAADSSLATILRYLKNAFTKGEDIPTSLLARFFHSYKKIGRTTGLTLLRRRAYRTSRRPQTIGQWALAEMLYQQTQSNPRGVFLAFAHHFHAVGLPARAAKFMSKLSKRPRLLKAGRPDWEPVESVVSPQYTLNAKMWAGSHHTALVWRAVVQIADDLEQLQAFYQELLDQVALAREPEGVTDAGKYLPNPLQRAFDSDIVHLDYIQPVPCPVQFDEVHFTIFIDAFVSLRSASKATEVLQDMFRLGIQPGGEAFMKLAAGFAQEGDLEKLNYLLTDMENAPEKTAHVPGVVHFTRPNAITYTAVIHQLLKRRAYQPALEVAKRLYIKGGYVSGTNTVTDAALRRLLRKVETQPKEG</sequence>
<gene>
    <name evidence="3" type="ORF">EUX98_g2122</name>
</gene>
<protein>
    <recommendedName>
        <fullName evidence="5">Pentacotripeptide-repeat region of PRORP domain-containing protein</fullName>
    </recommendedName>
</protein>
<evidence type="ECO:0000256" key="1">
    <source>
        <dbReference type="ARBA" id="ARBA00022737"/>
    </source>
</evidence>
<feature type="repeat" description="PPR" evidence="2">
    <location>
        <begin position="547"/>
        <end position="581"/>
    </location>
</feature>
<evidence type="ECO:0008006" key="5">
    <source>
        <dbReference type="Google" id="ProtNLM"/>
    </source>
</evidence>
<accession>A0A4S4N255</accession>
<name>A0A4S4N255_9APHY</name>
<evidence type="ECO:0000256" key="2">
    <source>
        <dbReference type="PROSITE-ProRule" id="PRU00708"/>
    </source>
</evidence>
<evidence type="ECO:0000313" key="4">
    <source>
        <dbReference type="Proteomes" id="UP000308730"/>
    </source>
</evidence>
<dbReference type="PANTHER" id="PTHR47941">
    <property type="entry name" value="PENTATRICOPEPTIDE REPEAT-CONTAINING PROTEIN 3, MITOCHONDRIAL"/>
    <property type="match status" value="1"/>
</dbReference>
<comment type="caution">
    <text evidence="3">The sequence shown here is derived from an EMBL/GenBank/DDBJ whole genome shotgun (WGS) entry which is preliminary data.</text>
</comment>
<dbReference type="PROSITE" id="PS51375">
    <property type="entry name" value="PPR"/>
    <property type="match status" value="1"/>
</dbReference>
<dbReference type="InterPro" id="IPR002885">
    <property type="entry name" value="PPR_rpt"/>
</dbReference>
<keyword evidence="4" id="KW-1185">Reference proteome</keyword>
<dbReference type="Pfam" id="PF01535">
    <property type="entry name" value="PPR"/>
    <property type="match status" value="1"/>
</dbReference>
<dbReference type="Gene3D" id="1.25.40.10">
    <property type="entry name" value="Tetratricopeptide repeat domain"/>
    <property type="match status" value="2"/>
</dbReference>
<keyword evidence="1" id="KW-0677">Repeat</keyword>
<dbReference type="InterPro" id="IPR011990">
    <property type="entry name" value="TPR-like_helical_dom_sf"/>
</dbReference>
<reference evidence="3 4" key="1">
    <citation type="submission" date="2019-02" db="EMBL/GenBank/DDBJ databases">
        <title>Genome sequencing of the rare red list fungi Antrodiella citrinella (Flaviporus citrinellus).</title>
        <authorList>
            <person name="Buettner E."/>
            <person name="Kellner H."/>
        </authorList>
    </citation>
    <scope>NUCLEOTIDE SEQUENCE [LARGE SCALE GENOMIC DNA]</scope>
    <source>
        <strain evidence="3 4">DSM 108506</strain>
    </source>
</reference>